<sequence>MQRLGLQGKGKQKKYRSYQGEVGKITANLLQLCGRQTLVIGD</sequence>
<dbReference type="AlphaFoldDB" id="A0A2U0T5K1"/>
<reference evidence="1 2" key="1">
    <citation type="submission" date="2018-05" db="EMBL/GenBank/DDBJ databases">
        <title>Genomic Encyclopedia of Type Strains, Phase IV (KMG-IV): sequencing the most valuable type-strain genomes for metagenomic binning, comparative biology and taxonomic classification.</title>
        <authorList>
            <person name="Goeker M."/>
        </authorList>
    </citation>
    <scope>NUCLEOTIDE SEQUENCE [LARGE SCALE GENOMIC DNA]</scope>
    <source>
        <strain evidence="1 2">DSM 22999</strain>
    </source>
</reference>
<accession>A0A2U0T5K1</accession>
<proteinExistence type="predicted"/>
<dbReference type="Proteomes" id="UP000245909">
    <property type="component" value="Unassembled WGS sequence"/>
</dbReference>
<keyword evidence="2" id="KW-1185">Reference proteome</keyword>
<evidence type="ECO:0000313" key="2">
    <source>
        <dbReference type="Proteomes" id="UP000245909"/>
    </source>
</evidence>
<dbReference type="EMBL" id="QENU01000007">
    <property type="protein sequence ID" value="PVX38865.1"/>
    <property type="molecule type" value="Genomic_DNA"/>
</dbReference>
<gene>
    <name evidence="1" type="ORF">C8D76_10786</name>
</gene>
<comment type="caution">
    <text evidence="1">The sequence shown here is derived from an EMBL/GenBank/DDBJ whole genome shotgun (WGS) entry which is preliminary data.</text>
</comment>
<protein>
    <submittedName>
        <fullName evidence="1">Uncharacterized protein</fullName>
    </submittedName>
</protein>
<organism evidence="1 2">
    <name type="scientific">Alitibacter langaaensis DSM 22999</name>
    <dbReference type="NCBI Taxonomy" id="1122935"/>
    <lineage>
        <taxon>Bacteria</taxon>
        <taxon>Pseudomonadati</taxon>
        <taxon>Pseudomonadota</taxon>
        <taxon>Gammaproteobacteria</taxon>
        <taxon>Pasteurellales</taxon>
        <taxon>Pasteurellaceae</taxon>
        <taxon>Alitibacter</taxon>
    </lineage>
</organism>
<evidence type="ECO:0000313" key="1">
    <source>
        <dbReference type="EMBL" id="PVX38865.1"/>
    </source>
</evidence>
<name>A0A2U0T5K1_9PAST</name>